<dbReference type="PANTHER" id="PTHR10559:SF18">
    <property type="entry name" value="TRANSCOBALAMIN II"/>
    <property type="match status" value="1"/>
</dbReference>
<keyword evidence="2" id="KW-0472">Membrane</keyword>
<dbReference type="InterPro" id="IPR008930">
    <property type="entry name" value="Terpenoid_cyclase/PrenylTrfase"/>
</dbReference>
<dbReference type="Pfam" id="PF13243">
    <property type="entry name" value="SQHop_cyclase_C"/>
    <property type="match status" value="1"/>
</dbReference>
<dbReference type="Gene3D" id="1.50.10.20">
    <property type="match status" value="1"/>
</dbReference>
<feature type="domain" description="Transcobalamin-like C-terminal" evidence="4">
    <location>
        <begin position="64"/>
        <end position="139"/>
    </location>
</feature>
<feature type="compositionally biased region" description="Acidic residues" evidence="1">
    <location>
        <begin position="252"/>
        <end position="266"/>
    </location>
</feature>
<proteinExistence type="predicted"/>
<dbReference type="InterPro" id="IPR027954">
    <property type="entry name" value="Transcobalamin-like_C"/>
</dbReference>
<evidence type="ECO:0000256" key="2">
    <source>
        <dbReference type="SAM" id="Phobius"/>
    </source>
</evidence>
<dbReference type="RefSeq" id="WP_207975572.1">
    <property type="nucleotide sequence ID" value="NZ_JAGDEL010000002.1"/>
</dbReference>
<sequence length="680" mass="73649">MNKRNLSNRGIALFSITLLVLFQILSFFPQQVDAKELTNGVIITALDKDGTTALPLTAVEFEEGQTALDVLIEATDFHEKDLNYQMFDGLGAFITQIGAASPPANSYDYWWGFYVNGEYPLNEGVSSYKVKNGDSILLKIIDATSDTVNVRVSANDINQDTIFDQTVEIVNGASAYDALRLASKTAKNPVQAKIDTSLLASLKSIGQVGLSDSEYWAQYMNKNFMDVGVSSYPVNEGDHLEVKVESFAIPTEGEENESVDEGEDNPDTGGETPVEDTGTEPKPDQTPVTQEQVRAAVQSTKQFLSKSAINDDFTAVALEVAGGDVPQEYIDRLKEEIIEKEGIYRNVTDYERFVIGLTAAGIDPTNFAGYNLVEKIYSNERMINQGNNGVIYALLAYDSGNYEIPSDAKWTSEKLVNYLLDQQLDKGGWSLFGTSASVDITGMALAALAPYKEQENVQAAINKAVEWIASVQDSNGGFSDDTNGGDASETTAQVIIGLTSVGVDPTDERFTKQKGDMVVASLDSGASTGVNLIQHLLTFKQSGGGFAHISGGDTNTMASTQALLALTAYDYFLTDKGSIYQFSKPEVVVDSDEIVDNEVTPTPDKSVEIEESLNEEKQPETKSVATTVVNKKESDQEVLKGQPLPNTATPLFNLLAAGGTLLVIGSTVLVYSNRRQTNKV</sequence>
<evidence type="ECO:0000313" key="6">
    <source>
        <dbReference type="Proteomes" id="UP000663981"/>
    </source>
</evidence>
<evidence type="ECO:0000259" key="4">
    <source>
        <dbReference type="Pfam" id="PF14478"/>
    </source>
</evidence>
<organism evidence="5 6">
    <name type="scientific">Metabacillus bambusae</name>
    <dbReference type="NCBI Taxonomy" id="2795218"/>
    <lineage>
        <taxon>Bacteria</taxon>
        <taxon>Bacillati</taxon>
        <taxon>Bacillota</taxon>
        <taxon>Bacilli</taxon>
        <taxon>Bacillales</taxon>
        <taxon>Bacillaceae</taxon>
        <taxon>Metabacillus</taxon>
    </lineage>
</organism>
<evidence type="ECO:0000259" key="3">
    <source>
        <dbReference type="Pfam" id="PF13243"/>
    </source>
</evidence>
<reference evidence="5 6" key="1">
    <citation type="submission" date="2021-03" db="EMBL/GenBank/DDBJ databases">
        <title>Whole genome sequence of Metabacillus bambusae BG109.</title>
        <authorList>
            <person name="Jeong J.W."/>
        </authorList>
    </citation>
    <scope>NUCLEOTIDE SEQUENCE [LARGE SCALE GENOMIC DNA]</scope>
    <source>
        <strain evidence="5 6">BG109</strain>
    </source>
</reference>
<dbReference type="Pfam" id="PF14478">
    <property type="entry name" value="DUF4430"/>
    <property type="match status" value="1"/>
</dbReference>
<keyword evidence="2" id="KW-0812">Transmembrane</keyword>
<evidence type="ECO:0000256" key="1">
    <source>
        <dbReference type="SAM" id="MobiDB-lite"/>
    </source>
</evidence>
<comment type="caution">
    <text evidence="5">The sequence shown here is derived from an EMBL/GenBank/DDBJ whole genome shotgun (WGS) entry which is preliminary data.</text>
</comment>
<feature type="transmembrane region" description="Helical" evidence="2">
    <location>
        <begin position="651"/>
        <end position="671"/>
    </location>
</feature>
<keyword evidence="6" id="KW-1185">Reference proteome</keyword>
<dbReference type="Proteomes" id="UP000663981">
    <property type="component" value="Unassembled WGS sequence"/>
</dbReference>
<dbReference type="PANTHER" id="PTHR10559">
    <property type="entry name" value="TRANSCOBALAMIN-1/GASTRIC INTRINSIC FACTOR"/>
    <property type="match status" value="1"/>
</dbReference>
<protein>
    <submittedName>
        <fullName evidence="5">DUF4430 domain-containing protein</fullName>
    </submittedName>
</protein>
<dbReference type="InterPro" id="IPR051588">
    <property type="entry name" value="Cobalamin_Transport"/>
</dbReference>
<dbReference type="Gene3D" id="2.170.130.30">
    <property type="match status" value="2"/>
</dbReference>
<accession>A0ABS3MY96</accession>
<dbReference type="CDD" id="cd00688">
    <property type="entry name" value="ISOPREN_C2_like"/>
    <property type="match status" value="1"/>
</dbReference>
<feature type="region of interest" description="Disordered" evidence="1">
    <location>
        <begin position="248"/>
        <end position="292"/>
    </location>
</feature>
<evidence type="ECO:0000313" key="5">
    <source>
        <dbReference type="EMBL" id="MBO1510966.1"/>
    </source>
</evidence>
<gene>
    <name evidence="5" type="ORF">I7822_04565</name>
</gene>
<feature type="domain" description="Squalene cyclase C-terminal" evidence="3">
    <location>
        <begin position="401"/>
        <end position="484"/>
    </location>
</feature>
<keyword evidence="2" id="KW-1133">Transmembrane helix</keyword>
<dbReference type="InterPro" id="IPR032696">
    <property type="entry name" value="SQ_cyclase_C"/>
</dbReference>
<name>A0ABS3MY96_9BACI</name>
<dbReference type="EMBL" id="JAGDEL010000002">
    <property type="protein sequence ID" value="MBO1510966.1"/>
    <property type="molecule type" value="Genomic_DNA"/>
</dbReference>
<dbReference type="SUPFAM" id="SSF48239">
    <property type="entry name" value="Terpenoid cyclases/Protein prenyltransferases"/>
    <property type="match status" value="1"/>
</dbReference>